<dbReference type="PROSITE" id="PS50222">
    <property type="entry name" value="EF_HAND_2"/>
    <property type="match status" value="1"/>
</dbReference>
<dbReference type="Pfam" id="PF00036">
    <property type="entry name" value="EF-hand_1"/>
    <property type="match status" value="1"/>
</dbReference>
<dbReference type="SUPFAM" id="SSF47473">
    <property type="entry name" value="EF-hand"/>
    <property type="match status" value="1"/>
</dbReference>
<keyword evidence="1" id="KW-0479">Metal-binding</keyword>
<evidence type="ECO:0000256" key="3">
    <source>
        <dbReference type="ARBA" id="ARBA00022833"/>
    </source>
</evidence>
<dbReference type="InterPro" id="IPR018247">
    <property type="entry name" value="EF_Hand_1_Ca_BS"/>
</dbReference>
<dbReference type="PROSITE" id="PS00018">
    <property type="entry name" value="EF_HAND_1"/>
    <property type="match status" value="1"/>
</dbReference>
<dbReference type="InterPro" id="IPR043145">
    <property type="entry name" value="Znf_ZZ_sf"/>
</dbReference>
<dbReference type="PROSITE" id="PS00303">
    <property type="entry name" value="S100_CABP"/>
    <property type="match status" value="1"/>
</dbReference>
<dbReference type="InterPro" id="IPR011992">
    <property type="entry name" value="EF-hand-dom_pair"/>
</dbReference>
<keyword evidence="3" id="KW-0862">Zinc</keyword>
<keyword evidence="2" id="KW-0863">Zinc-finger</keyword>
<evidence type="ECO:0000256" key="4">
    <source>
        <dbReference type="ARBA" id="ARBA00022837"/>
    </source>
</evidence>
<dbReference type="Gene3D" id="1.10.238.10">
    <property type="entry name" value="EF-hand"/>
    <property type="match status" value="1"/>
</dbReference>
<comment type="caution">
    <text evidence="6">The sequence shown here is derived from an EMBL/GenBank/DDBJ whole genome shotgun (WGS) entry which is preliminary data.</text>
</comment>
<feature type="domain" description="EF-hand" evidence="5">
    <location>
        <begin position="10"/>
        <end position="38"/>
    </location>
</feature>
<evidence type="ECO:0000259" key="5">
    <source>
        <dbReference type="PROSITE" id="PS50222"/>
    </source>
</evidence>
<dbReference type="GO" id="GO:0005509">
    <property type="term" value="F:calcium ion binding"/>
    <property type="evidence" value="ECO:0007669"/>
    <property type="project" value="InterPro"/>
</dbReference>
<sequence length="133" mass="15260">MGYGLMNNSRFFQELDRDGNGRLDFNEFLTLFYIIKSRRPFCDGCEIFLKGLFFTCVKCHESRNDTFDLCSACYRGKRFIHRHAAILDVYTLLTHKRLMTMGGVGQPNLSPILNVDVLASTSTFIVLCHKDCS</sequence>
<keyword evidence="4" id="KW-0106">Calcium</keyword>
<evidence type="ECO:0000256" key="1">
    <source>
        <dbReference type="ARBA" id="ARBA00022723"/>
    </source>
</evidence>
<evidence type="ECO:0000313" key="7">
    <source>
        <dbReference type="Proteomes" id="UP001168098"/>
    </source>
</evidence>
<accession>A0AA39A5H7</accession>
<dbReference type="EMBL" id="JARBHA010000005">
    <property type="protein sequence ID" value="KAJ9700812.1"/>
    <property type="molecule type" value="Genomic_DNA"/>
</dbReference>
<evidence type="ECO:0000256" key="2">
    <source>
        <dbReference type="ARBA" id="ARBA00022771"/>
    </source>
</evidence>
<evidence type="ECO:0000313" key="6">
    <source>
        <dbReference type="EMBL" id="KAJ9700812.1"/>
    </source>
</evidence>
<dbReference type="InterPro" id="IPR002048">
    <property type="entry name" value="EF_hand_dom"/>
</dbReference>
<dbReference type="Proteomes" id="UP001168098">
    <property type="component" value="Unassembled WGS sequence"/>
</dbReference>
<keyword evidence="7" id="KW-1185">Reference proteome</keyword>
<dbReference type="InterPro" id="IPR001751">
    <property type="entry name" value="S100/CaBP7/8-like_CS"/>
</dbReference>
<organism evidence="6 7">
    <name type="scientific">Vitis rotundifolia</name>
    <name type="common">Muscadine grape</name>
    <dbReference type="NCBI Taxonomy" id="103349"/>
    <lineage>
        <taxon>Eukaryota</taxon>
        <taxon>Viridiplantae</taxon>
        <taxon>Streptophyta</taxon>
        <taxon>Embryophyta</taxon>
        <taxon>Tracheophyta</taxon>
        <taxon>Spermatophyta</taxon>
        <taxon>Magnoliopsida</taxon>
        <taxon>eudicotyledons</taxon>
        <taxon>Gunneridae</taxon>
        <taxon>Pentapetalae</taxon>
        <taxon>rosids</taxon>
        <taxon>Vitales</taxon>
        <taxon>Vitaceae</taxon>
        <taxon>Viteae</taxon>
        <taxon>Vitis</taxon>
    </lineage>
</organism>
<dbReference type="GO" id="GO:0008270">
    <property type="term" value="F:zinc ion binding"/>
    <property type="evidence" value="ECO:0007669"/>
    <property type="project" value="UniProtKB-KW"/>
</dbReference>
<gene>
    <name evidence="6" type="ORF">PVL29_006230</name>
</gene>
<protein>
    <recommendedName>
        <fullName evidence="5">EF-hand domain-containing protein</fullName>
    </recommendedName>
</protein>
<dbReference type="SUPFAM" id="SSF57850">
    <property type="entry name" value="RING/U-box"/>
    <property type="match status" value="1"/>
</dbReference>
<dbReference type="AlphaFoldDB" id="A0AA39A5H7"/>
<dbReference type="Gene3D" id="3.30.60.90">
    <property type="match status" value="1"/>
</dbReference>
<reference evidence="6 7" key="1">
    <citation type="journal article" date="2023" name="BMC Biotechnol.">
        <title>Vitis rotundifolia cv Carlos genome sequencing.</title>
        <authorList>
            <person name="Huff M."/>
            <person name="Hulse-Kemp A."/>
            <person name="Scheffler B."/>
            <person name="Youngblood R."/>
            <person name="Simpson S."/>
            <person name="Babiker E."/>
            <person name="Staton M."/>
        </authorList>
    </citation>
    <scope>NUCLEOTIDE SEQUENCE [LARGE SCALE GENOMIC DNA]</scope>
    <source>
        <tissue evidence="6">Leaf</tissue>
    </source>
</reference>
<proteinExistence type="predicted"/>
<name>A0AA39A5H7_VITRO</name>